<accession>A0A382GW51</accession>
<dbReference type="EMBL" id="UINC01057534">
    <property type="protein sequence ID" value="SVB78793.1"/>
    <property type="molecule type" value="Genomic_DNA"/>
</dbReference>
<feature type="non-terminal residue" evidence="1">
    <location>
        <position position="1"/>
    </location>
</feature>
<reference evidence="1" key="1">
    <citation type="submission" date="2018-05" db="EMBL/GenBank/DDBJ databases">
        <authorList>
            <person name="Lanie J.A."/>
            <person name="Ng W.-L."/>
            <person name="Kazmierczak K.M."/>
            <person name="Andrzejewski T.M."/>
            <person name="Davidsen T.M."/>
            <person name="Wayne K.J."/>
            <person name="Tettelin H."/>
            <person name="Glass J.I."/>
            <person name="Rusch D."/>
            <person name="Podicherti R."/>
            <person name="Tsui H.-C.T."/>
            <person name="Winkler M.E."/>
        </authorList>
    </citation>
    <scope>NUCLEOTIDE SEQUENCE</scope>
</reference>
<organism evidence="1">
    <name type="scientific">marine metagenome</name>
    <dbReference type="NCBI Taxonomy" id="408172"/>
    <lineage>
        <taxon>unclassified sequences</taxon>
        <taxon>metagenomes</taxon>
        <taxon>ecological metagenomes</taxon>
    </lineage>
</organism>
<proteinExistence type="predicted"/>
<protein>
    <submittedName>
        <fullName evidence="1">Uncharacterized protein</fullName>
    </submittedName>
</protein>
<evidence type="ECO:0000313" key="1">
    <source>
        <dbReference type="EMBL" id="SVB78793.1"/>
    </source>
</evidence>
<sequence>SGSESEPRHIVDNAVQKDNLANQKICLRVYVKFSFSQTPPYFIPKENNAGTGQNHSQIFLLVLPQTY</sequence>
<dbReference type="AlphaFoldDB" id="A0A382GW51"/>
<name>A0A382GW51_9ZZZZ</name>
<gene>
    <name evidence="1" type="ORF">METZ01_LOCUS231647</name>
</gene>